<protein>
    <submittedName>
        <fullName evidence="1">Uncharacterized protein</fullName>
    </submittedName>
</protein>
<name>A0ABS9QI57_9HYPH</name>
<dbReference type="RefSeq" id="WP_239367907.1">
    <property type="nucleotide sequence ID" value="NZ_JAKREW010000020.1"/>
</dbReference>
<dbReference type="EMBL" id="JAKREW010000020">
    <property type="protein sequence ID" value="MCG7507091.1"/>
    <property type="molecule type" value="Genomic_DNA"/>
</dbReference>
<evidence type="ECO:0000313" key="2">
    <source>
        <dbReference type="Proteomes" id="UP001201701"/>
    </source>
</evidence>
<gene>
    <name evidence="1" type="ORF">L4923_18845</name>
</gene>
<comment type="caution">
    <text evidence="1">The sequence shown here is derived from an EMBL/GenBank/DDBJ whole genome shotgun (WGS) entry which is preliminary data.</text>
</comment>
<keyword evidence="2" id="KW-1185">Reference proteome</keyword>
<dbReference type="Proteomes" id="UP001201701">
    <property type="component" value="Unassembled WGS sequence"/>
</dbReference>
<proteinExistence type="predicted"/>
<evidence type="ECO:0000313" key="1">
    <source>
        <dbReference type="EMBL" id="MCG7507091.1"/>
    </source>
</evidence>
<organism evidence="1 2">
    <name type="scientific">Mesorhizobium retamae</name>
    <dbReference type="NCBI Taxonomy" id="2912854"/>
    <lineage>
        <taxon>Bacteria</taxon>
        <taxon>Pseudomonadati</taxon>
        <taxon>Pseudomonadota</taxon>
        <taxon>Alphaproteobacteria</taxon>
        <taxon>Hyphomicrobiales</taxon>
        <taxon>Phyllobacteriaceae</taxon>
        <taxon>Mesorhizobium</taxon>
    </lineage>
</organism>
<sequence>MGDKNYKWWHSYAEDAESFSGPFDTKQEAIDAGQDEYDDDFYVCEADKSVMAANIDGEGIAERVMEELCDNNEECFGEDGPDDPWSHLKDAHRTLGNAIEQAVADWLKDYPGKTWSFGHVRNGECVKLAA</sequence>
<reference evidence="1 2" key="1">
    <citation type="submission" date="2022-02" db="EMBL/GenBank/DDBJ databases">
        <title>Draft genome sequence of Mezorhizobium retamae strain IRAMC:0171 isolated from Retama raetam nodules.</title>
        <authorList>
            <person name="Bengaied R."/>
            <person name="Sbissi I."/>
            <person name="Huber K."/>
            <person name="Ghodbane F."/>
            <person name="Nouioui I."/>
            <person name="Tarhouni M."/>
            <person name="Gtari M."/>
        </authorList>
    </citation>
    <scope>NUCLEOTIDE SEQUENCE [LARGE SCALE GENOMIC DNA]</scope>
    <source>
        <strain evidence="1 2">IRAMC:0171</strain>
    </source>
</reference>
<accession>A0ABS9QI57</accession>